<dbReference type="Pfam" id="PF01612">
    <property type="entry name" value="DNA_pol_A_exo1"/>
    <property type="match status" value="1"/>
</dbReference>
<dbReference type="GO" id="GO:0008408">
    <property type="term" value="F:3'-5' exonuclease activity"/>
    <property type="evidence" value="ECO:0007669"/>
    <property type="project" value="InterPro"/>
</dbReference>
<dbReference type="Proteomes" id="UP000663828">
    <property type="component" value="Unassembled WGS sequence"/>
</dbReference>
<dbReference type="PANTHER" id="PTHR47765">
    <property type="entry name" value="3'-5' EXONUCLEASE DOMAIN-CONTAINING PROTEIN"/>
    <property type="match status" value="1"/>
</dbReference>
<dbReference type="GO" id="GO:0003676">
    <property type="term" value="F:nucleic acid binding"/>
    <property type="evidence" value="ECO:0007669"/>
    <property type="project" value="InterPro"/>
</dbReference>
<sequence>MSSLLKTLADQLREHNDTRAGEIAFDYFNQSHQPYDDLFKYLLSLTETNNQNVSLIGCLIQSFLQWETQTKPTYAWATFDETCMNNLILSQLPVVFLNDFCQIFRISKEHLFSLLRTVLRQSMNASLYKRALTIIVKLQYQSEFLDEEILLPLILNSRDHLIHLFVDNQQELEEKLLNILNRLYRYGGRSLGRILAEEFNMNVPNINKKALGKLAVRYWNLYGHNQVTKYPNLASLQHKRTLNYLINVKYSGSSEEKTMSDEAWNEIVAEVIQDDQDLLEFLLEQMINRDDIVSVKYWINQTKRSVDSLPNWMQRYVYSKTNFGRPTTLSNPARRASPNFYKIPSKDTQITFIDTKSEYDRLLERLFTVKNDAEDIYLGFDCEWKPIFANAANEQRISVMQIAFADEIFILDMLHFFRTCDSETAQQRLADRLFDDDHVTILCYGFRSDASMLTSSYPVFSRALVSGKTLLDLCLVHFDLMNTQRHVFPYASTNNTPSKDKGLSELVRLCFGIALDKSEQCSNWERRPLRSAQIQYAGKQYFYANSLPHLFTSTLATDAYCLLAVYNFLKTRVESADYFRSFRGQHTKKPDSSPMPKAMDETD</sequence>
<dbReference type="InterPro" id="IPR036397">
    <property type="entry name" value="RNaseH_sf"/>
</dbReference>
<proteinExistence type="predicted"/>
<dbReference type="EMBL" id="CAJNOR010002457">
    <property type="protein sequence ID" value="CAF1297058.1"/>
    <property type="molecule type" value="Genomic_DNA"/>
</dbReference>
<evidence type="ECO:0000313" key="3">
    <source>
        <dbReference type="EMBL" id="CAF1297058.1"/>
    </source>
</evidence>
<evidence type="ECO:0000313" key="4">
    <source>
        <dbReference type="Proteomes" id="UP000663828"/>
    </source>
</evidence>
<dbReference type="InterPro" id="IPR002562">
    <property type="entry name" value="3'-5'_exonuclease_dom"/>
</dbReference>
<dbReference type="AlphaFoldDB" id="A0A815DEM1"/>
<comment type="caution">
    <text evidence="3">The sequence shown here is derived from an EMBL/GenBank/DDBJ whole genome shotgun (WGS) entry which is preliminary data.</text>
</comment>
<gene>
    <name evidence="3" type="ORF">XAT740_LOCUS28658</name>
</gene>
<dbReference type="InterPro" id="IPR012337">
    <property type="entry name" value="RNaseH-like_sf"/>
</dbReference>
<feature type="domain" description="3'-5' exonuclease" evidence="2">
    <location>
        <begin position="352"/>
        <end position="539"/>
    </location>
</feature>
<dbReference type="PANTHER" id="PTHR47765:SF2">
    <property type="entry name" value="EXONUCLEASE MUT-7 HOMOLOG"/>
    <property type="match status" value="1"/>
</dbReference>
<dbReference type="GO" id="GO:0006139">
    <property type="term" value="P:nucleobase-containing compound metabolic process"/>
    <property type="evidence" value="ECO:0007669"/>
    <property type="project" value="InterPro"/>
</dbReference>
<accession>A0A815DEM1</accession>
<dbReference type="SUPFAM" id="SSF53098">
    <property type="entry name" value="Ribonuclease H-like"/>
    <property type="match status" value="1"/>
</dbReference>
<dbReference type="Gene3D" id="3.30.420.10">
    <property type="entry name" value="Ribonuclease H-like superfamily/Ribonuclease H"/>
    <property type="match status" value="1"/>
</dbReference>
<evidence type="ECO:0000256" key="1">
    <source>
        <dbReference type="SAM" id="MobiDB-lite"/>
    </source>
</evidence>
<name>A0A815DEM1_ADIRI</name>
<organism evidence="3 4">
    <name type="scientific">Adineta ricciae</name>
    <name type="common">Rotifer</name>
    <dbReference type="NCBI Taxonomy" id="249248"/>
    <lineage>
        <taxon>Eukaryota</taxon>
        <taxon>Metazoa</taxon>
        <taxon>Spiralia</taxon>
        <taxon>Gnathifera</taxon>
        <taxon>Rotifera</taxon>
        <taxon>Eurotatoria</taxon>
        <taxon>Bdelloidea</taxon>
        <taxon>Adinetida</taxon>
        <taxon>Adinetidae</taxon>
        <taxon>Adineta</taxon>
    </lineage>
</organism>
<reference evidence="3" key="1">
    <citation type="submission" date="2021-02" db="EMBL/GenBank/DDBJ databases">
        <authorList>
            <person name="Nowell W R."/>
        </authorList>
    </citation>
    <scope>NUCLEOTIDE SEQUENCE</scope>
</reference>
<keyword evidence="4" id="KW-1185">Reference proteome</keyword>
<evidence type="ECO:0000259" key="2">
    <source>
        <dbReference type="Pfam" id="PF01612"/>
    </source>
</evidence>
<feature type="region of interest" description="Disordered" evidence="1">
    <location>
        <begin position="584"/>
        <end position="603"/>
    </location>
</feature>
<protein>
    <recommendedName>
        <fullName evidence="2">3'-5' exonuclease domain-containing protein</fullName>
    </recommendedName>
</protein>
<dbReference type="InterPro" id="IPR052408">
    <property type="entry name" value="Exonuclease_MUT-7-like"/>
</dbReference>